<dbReference type="GO" id="GO:0045332">
    <property type="term" value="P:phospholipid translocation"/>
    <property type="evidence" value="ECO:0007669"/>
    <property type="project" value="TreeGrafter"/>
</dbReference>
<dbReference type="InterPro" id="IPR036412">
    <property type="entry name" value="HAD-like_sf"/>
</dbReference>
<dbReference type="InterPro" id="IPR018303">
    <property type="entry name" value="ATPase_P-typ_P_site"/>
</dbReference>
<evidence type="ECO:0000256" key="3">
    <source>
        <dbReference type="ARBA" id="ARBA00008109"/>
    </source>
</evidence>
<dbReference type="Pfam" id="PF16209">
    <property type="entry name" value="PhoLip_ATPase_N"/>
    <property type="match status" value="1"/>
</dbReference>
<evidence type="ECO:0000256" key="15">
    <source>
        <dbReference type="PIRSR" id="PIRSR606539-2"/>
    </source>
</evidence>
<keyword evidence="9 17" id="KW-1278">Translocase</keyword>
<keyword evidence="4 17" id="KW-0812">Transmembrane</keyword>
<comment type="catalytic activity">
    <reaction evidence="12 17">
        <text>ATP + H2O + phospholipidSide 1 = ADP + phosphate + phospholipidSide 2.</text>
        <dbReference type="EC" id="7.6.2.1"/>
    </reaction>
</comment>
<feature type="compositionally biased region" description="Basic and acidic residues" evidence="18">
    <location>
        <begin position="1432"/>
        <end position="1444"/>
    </location>
</feature>
<feature type="domain" description="P-type ATPase N-terminal" evidence="20">
    <location>
        <begin position="87"/>
        <end position="144"/>
    </location>
</feature>
<evidence type="ECO:0000256" key="5">
    <source>
        <dbReference type="ARBA" id="ARBA00022723"/>
    </source>
</evidence>
<gene>
    <name evidence="22" type="ORF">DL546_005963</name>
</gene>
<dbReference type="STRING" id="177199.A0A420YEC9"/>
<dbReference type="InterPro" id="IPR032630">
    <property type="entry name" value="P_typ_ATPase_c"/>
</dbReference>
<feature type="region of interest" description="Disordered" evidence="18">
    <location>
        <begin position="535"/>
        <end position="591"/>
    </location>
</feature>
<evidence type="ECO:0000256" key="17">
    <source>
        <dbReference type="RuleBase" id="RU362033"/>
    </source>
</evidence>
<evidence type="ECO:0000256" key="1">
    <source>
        <dbReference type="ARBA" id="ARBA00004141"/>
    </source>
</evidence>
<dbReference type="GO" id="GO:0005524">
    <property type="term" value="F:ATP binding"/>
    <property type="evidence" value="ECO:0007669"/>
    <property type="project" value="UniProtKB-UniRule"/>
</dbReference>
<feature type="binding site" evidence="15">
    <location>
        <position position="488"/>
    </location>
    <ligand>
        <name>ATP</name>
        <dbReference type="ChEBI" id="CHEBI:30616"/>
    </ligand>
</feature>
<evidence type="ECO:0000256" key="11">
    <source>
        <dbReference type="ARBA" id="ARBA00023136"/>
    </source>
</evidence>
<evidence type="ECO:0000256" key="4">
    <source>
        <dbReference type="ARBA" id="ARBA00022692"/>
    </source>
</evidence>
<accession>A0A420YEC9</accession>
<feature type="active site" description="4-aspartylphosphate intermediate" evidence="14">
    <location>
        <position position="488"/>
    </location>
</feature>
<dbReference type="Gene3D" id="3.40.1110.10">
    <property type="entry name" value="Calcium-transporting ATPase, cytoplasmic domain N"/>
    <property type="match status" value="1"/>
</dbReference>
<dbReference type="SUPFAM" id="SSF81665">
    <property type="entry name" value="Calcium ATPase, transmembrane domain M"/>
    <property type="match status" value="1"/>
</dbReference>
<keyword evidence="11 17" id="KW-0472">Membrane</keyword>
<dbReference type="SUPFAM" id="SSF81660">
    <property type="entry name" value="Metal cation-transporting ATPase, ATP-binding domain N"/>
    <property type="match status" value="1"/>
</dbReference>
<dbReference type="GO" id="GO:0005886">
    <property type="term" value="C:plasma membrane"/>
    <property type="evidence" value="ECO:0007669"/>
    <property type="project" value="TreeGrafter"/>
</dbReference>
<dbReference type="Pfam" id="PF16212">
    <property type="entry name" value="PhoLip_ATPase_C"/>
    <property type="match status" value="1"/>
</dbReference>
<proteinExistence type="inferred from homology"/>
<comment type="caution">
    <text evidence="22">The sequence shown here is derived from an EMBL/GenBank/DDBJ whole genome shotgun (WGS) entry which is preliminary data.</text>
</comment>
<feature type="domain" description="P-type ATPase A" evidence="19">
    <location>
        <begin position="222"/>
        <end position="288"/>
    </location>
</feature>
<keyword evidence="23" id="KW-1185">Reference proteome</keyword>
<feature type="transmembrane region" description="Helical" evidence="17">
    <location>
        <begin position="379"/>
        <end position="401"/>
    </location>
</feature>
<dbReference type="InterPro" id="IPR001757">
    <property type="entry name" value="P_typ_ATPase"/>
</dbReference>
<feature type="binding site" evidence="15">
    <location>
        <position position="645"/>
    </location>
    <ligand>
        <name>ATP</name>
        <dbReference type="ChEBI" id="CHEBI:30616"/>
    </ligand>
</feature>
<dbReference type="Pfam" id="PF00702">
    <property type="entry name" value="Hydrolase"/>
    <property type="match status" value="1"/>
</dbReference>
<dbReference type="EC" id="7.6.2.1" evidence="17"/>
<feature type="transmembrane region" description="Helical" evidence="17">
    <location>
        <begin position="421"/>
        <end position="442"/>
    </location>
</feature>
<feature type="compositionally biased region" description="Low complexity" evidence="18">
    <location>
        <begin position="569"/>
        <end position="583"/>
    </location>
</feature>
<dbReference type="OrthoDB" id="377733at2759"/>
<sequence length="1481" mass="167441">MDHNTMSVVTESVLEEVGSTDKIAPAYSIFRKKRTRPRQPVKKDLKNLYQRYVAELIFRQKELPPSKDGRHIPLDLDRQDALIDERRGHAYLPNTIRTSRYTIYDFLPKQVFFQFTRLANFYFLCVGVPQTIPGISTTGNYTTILPLLFFVLLTVIKEGYDDWKRHRLDTVENRQTARVLRKLGPGHLSSQKSRGLVDRLKCKVWPRYKPFEVVWEETDVPGYQWRTIEWRDLTVGDVIKVSRDEDVPADIVLLHANGENGLAYVETMALDGETNLKSKQVSTALEGCDTVKGLTECHAKFVVEDPNPDLYRFDGRVTVSDKTLPLTVNEVIYRGCTLRNTPEAIGLVINTGEECKIRRNANRHPDAKKPALERTVNRIVITLACYVIILSVGCSMGYLIWQSSTEQKSWYIEDAPVKFQEIIIGYAIMFNNVIPLALYVSLEVVKIGQMLLLNWDVAMYDEASDTPARCNTNTILENLGQIGYVFSDKTGTLTENVMKFRKLSIAGTSWLHEDDTNVDDDDDEAQNADVTDEKRFTGSQSARVAEPPKPSNLLLSPTVTVTPAEPRKSTSSQRRSSSHWRSSGRPDHVQPDLTTMDLVRYVRTHPNSHFSKRAIQYILAMALCHTCLPELKDGKITFQAASPDELALVEAAQELGYLVVHRSSRSITLQISHEDGTKSRESYDILDVIEFSSKRKRMTIILRCPDGRIWLVSKGADSTIFPRLKTAKLALQKADEVRQSLEVERELQRRSEAWEPRNSFGGRPSLVIRRSLALSRAGTVSGPSKRPPPPDRTKSLEASTRMTKSEDRLRPQIAVRTVSFEVPPRRSGQMSRTVNARPKLDKHSSYLEQSSALDDQEIFSRCFRHLDEFATEGLRTLVFAHKYLSEQEYRFWKRQFDDAQTSLVDRQERIEATGELIEQSLELIGASAIEDKLQKGVPETIDRLRRANIKIWMLTGDKRETAINIAHSARLCNPGSELFILDVSKGSLESQLVDIIEDLRLQADPSTGLVIPPHSVVVIDGQTLAAIEEPDAENLRQLFYMLIPTVDSVICCRASPAQKALLVRSIRSSAAAPTKSIFSQHSKPLTLAIGDGANDLAMLAEAHVGIGISGREGLQAARVADYSIAQFRFLGRLLLVHGRWNYVRTARFIIATFWKEMYFYLPTALYQRYNGYTGTSLYESWSLTVLNTLFTSLCVIIPGIFEQDLSAETLLAVPELYVYGQRDQGLNMVKYIGWMLTAVVEGLLIWFACWAGYGAYTQERDEGLFALGNLIFSIAIMWTNTKLMILNNHNQTIIVMVAFLITVIGWWLWQCFLDVAYSTGVSPYAVRGGFFHVFGPDAAWWATLCLVLGALITMECAYRSVKRTLVIMGLGKWGFKWLSARTWRTAFGGWWRGRADTVWGGAGLERSVEEWGVEMWQEMERDPQVREMLRKLNADADGEVQQHDEEGEEDEEGDQKAEATSEKGKVVDTESGRTTGGLFVS</sequence>
<feature type="transmembrane region" description="Helical" evidence="17">
    <location>
        <begin position="1181"/>
        <end position="1201"/>
    </location>
</feature>
<feature type="binding site" evidence="15">
    <location>
        <position position="489"/>
    </location>
    <ligand>
        <name>ATP</name>
        <dbReference type="ChEBI" id="CHEBI:30616"/>
    </ligand>
</feature>
<evidence type="ECO:0000256" key="16">
    <source>
        <dbReference type="PIRSR" id="PIRSR606539-3"/>
    </source>
</evidence>
<dbReference type="InterPro" id="IPR006539">
    <property type="entry name" value="P-type_ATPase_IV"/>
</dbReference>
<dbReference type="Gene3D" id="2.70.150.10">
    <property type="entry name" value="Calcium-transporting ATPase, cytoplasmic transduction domain A"/>
    <property type="match status" value="1"/>
</dbReference>
<evidence type="ECO:0000256" key="8">
    <source>
        <dbReference type="ARBA" id="ARBA00022842"/>
    </source>
</evidence>
<dbReference type="GO" id="GO:0016887">
    <property type="term" value="F:ATP hydrolysis activity"/>
    <property type="evidence" value="ECO:0007669"/>
    <property type="project" value="InterPro"/>
</dbReference>
<dbReference type="SUPFAM" id="SSF56784">
    <property type="entry name" value="HAD-like"/>
    <property type="match status" value="1"/>
</dbReference>
<feature type="transmembrane region" description="Helical" evidence="17">
    <location>
        <begin position="1265"/>
        <end position="1285"/>
    </location>
</feature>
<dbReference type="InterPro" id="IPR023298">
    <property type="entry name" value="ATPase_P-typ_TM_dom_sf"/>
</dbReference>
<dbReference type="PANTHER" id="PTHR24092:SF174">
    <property type="entry name" value="PHOSPHOLIPID-TRANSPORTING ATPASE DNF3-RELATED"/>
    <property type="match status" value="1"/>
</dbReference>
<dbReference type="InterPro" id="IPR032631">
    <property type="entry name" value="P-type_ATPase_N"/>
</dbReference>
<feature type="binding site" evidence="16">
    <location>
        <position position="490"/>
    </location>
    <ligand>
        <name>Mg(2+)</name>
        <dbReference type="ChEBI" id="CHEBI:18420"/>
    </ligand>
</feature>
<dbReference type="PRINTS" id="PR00119">
    <property type="entry name" value="CATATPASE"/>
</dbReference>
<dbReference type="EMBL" id="QVQW01000015">
    <property type="protein sequence ID" value="RKU46253.1"/>
    <property type="molecule type" value="Genomic_DNA"/>
</dbReference>
<evidence type="ECO:0000256" key="10">
    <source>
        <dbReference type="ARBA" id="ARBA00022989"/>
    </source>
</evidence>
<feature type="transmembrane region" description="Helical" evidence="17">
    <location>
        <begin position="1231"/>
        <end position="1253"/>
    </location>
</feature>
<evidence type="ECO:0000313" key="23">
    <source>
        <dbReference type="Proteomes" id="UP000275385"/>
    </source>
</evidence>
<keyword evidence="10 17" id="KW-1133">Transmembrane helix</keyword>
<dbReference type="InterPro" id="IPR023299">
    <property type="entry name" value="ATPase_P-typ_cyto_dom_N"/>
</dbReference>
<comment type="similarity">
    <text evidence="3 17">Belongs to the cation transport ATPase (P-type) (TC 3.A.3) family. Type IV subfamily.</text>
</comment>
<dbReference type="Pfam" id="PF13246">
    <property type="entry name" value="Cation_ATPase"/>
    <property type="match status" value="1"/>
</dbReference>
<dbReference type="GO" id="GO:0005802">
    <property type="term" value="C:trans-Golgi network"/>
    <property type="evidence" value="ECO:0007669"/>
    <property type="project" value="TreeGrafter"/>
</dbReference>
<keyword evidence="5 16" id="KW-0479">Metal-binding</keyword>
<dbReference type="PANTHER" id="PTHR24092">
    <property type="entry name" value="PROBABLE PHOSPHOLIPID-TRANSPORTING ATPASE"/>
    <property type="match status" value="1"/>
</dbReference>
<feature type="region of interest" description="Disordered" evidence="18">
    <location>
        <begin position="1432"/>
        <end position="1481"/>
    </location>
</feature>
<comment type="catalytic activity">
    <reaction evidence="13">
        <text>a 1,2-diacyl-sn-glycero-3-phosphoethanolamine(out) + ATP + H2O = a 1,2-diacyl-sn-glycero-3-phosphoethanolamine(in) + ADP + phosphate + H(+)</text>
        <dbReference type="Rhea" id="RHEA:66132"/>
        <dbReference type="ChEBI" id="CHEBI:15377"/>
        <dbReference type="ChEBI" id="CHEBI:15378"/>
        <dbReference type="ChEBI" id="CHEBI:30616"/>
        <dbReference type="ChEBI" id="CHEBI:43474"/>
        <dbReference type="ChEBI" id="CHEBI:64612"/>
        <dbReference type="ChEBI" id="CHEBI:456216"/>
    </reaction>
    <physiologicalReaction direction="left-to-right" evidence="13">
        <dbReference type="Rhea" id="RHEA:66133"/>
    </physiologicalReaction>
</comment>
<dbReference type="PROSITE" id="PS00154">
    <property type="entry name" value="ATPASE_E1_E2"/>
    <property type="match status" value="1"/>
</dbReference>
<evidence type="ECO:0000256" key="6">
    <source>
        <dbReference type="ARBA" id="ARBA00022741"/>
    </source>
</evidence>
<evidence type="ECO:0000256" key="12">
    <source>
        <dbReference type="ARBA" id="ARBA00034036"/>
    </source>
</evidence>
<dbReference type="GO" id="GO:0032456">
    <property type="term" value="P:endocytic recycling"/>
    <property type="evidence" value="ECO:0007669"/>
    <property type="project" value="TreeGrafter"/>
</dbReference>
<keyword evidence="8 16" id="KW-0460">Magnesium</keyword>
<evidence type="ECO:0000259" key="19">
    <source>
        <dbReference type="Pfam" id="PF00122"/>
    </source>
</evidence>
<dbReference type="SUPFAM" id="SSF81653">
    <property type="entry name" value="Calcium ATPase, transduction domain A"/>
    <property type="match status" value="1"/>
</dbReference>
<evidence type="ECO:0000256" key="9">
    <source>
        <dbReference type="ARBA" id="ARBA00022967"/>
    </source>
</evidence>
<dbReference type="FunFam" id="3.40.50.1000:FF:000014">
    <property type="entry name" value="Phospholipid-transporting ATPase"/>
    <property type="match status" value="1"/>
</dbReference>
<feature type="region of interest" description="Disordered" evidence="18">
    <location>
        <begin position="824"/>
        <end position="844"/>
    </location>
</feature>
<dbReference type="GO" id="GO:0006892">
    <property type="term" value="P:post-Golgi vesicle-mediated transport"/>
    <property type="evidence" value="ECO:0007669"/>
    <property type="project" value="TreeGrafter"/>
</dbReference>
<evidence type="ECO:0000259" key="20">
    <source>
        <dbReference type="Pfam" id="PF16209"/>
    </source>
</evidence>
<dbReference type="InterPro" id="IPR023214">
    <property type="entry name" value="HAD_sf"/>
</dbReference>
<dbReference type="GO" id="GO:0140326">
    <property type="term" value="F:ATPase-coupled intramembrane lipid transporter activity"/>
    <property type="evidence" value="ECO:0007669"/>
    <property type="project" value="UniProtKB-EC"/>
</dbReference>
<dbReference type="NCBIfam" id="TIGR01494">
    <property type="entry name" value="ATPase_P-type"/>
    <property type="match status" value="1"/>
</dbReference>
<protein>
    <recommendedName>
        <fullName evidence="17">Phospholipid-transporting ATPase</fullName>
        <ecNumber evidence="17">7.6.2.1</ecNumber>
    </recommendedName>
</protein>
<dbReference type="NCBIfam" id="TIGR01652">
    <property type="entry name" value="ATPase-Plipid"/>
    <property type="match status" value="2"/>
</dbReference>
<evidence type="ECO:0000256" key="7">
    <source>
        <dbReference type="ARBA" id="ARBA00022840"/>
    </source>
</evidence>
<evidence type="ECO:0000256" key="2">
    <source>
        <dbReference type="ARBA" id="ARBA00004308"/>
    </source>
</evidence>
<dbReference type="InterPro" id="IPR059000">
    <property type="entry name" value="ATPase_P-type_domA"/>
</dbReference>
<keyword evidence="6 15" id="KW-0547">Nucleotide-binding</keyword>
<feature type="binding site" evidence="16">
    <location>
        <position position="488"/>
    </location>
    <ligand>
        <name>Mg(2+)</name>
        <dbReference type="ChEBI" id="CHEBI:18420"/>
    </ligand>
</feature>
<dbReference type="GO" id="GO:0000287">
    <property type="term" value="F:magnesium ion binding"/>
    <property type="evidence" value="ECO:0007669"/>
    <property type="project" value="UniProtKB-UniRule"/>
</dbReference>
<dbReference type="Pfam" id="PF00122">
    <property type="entry name" value="E1-E2_ATPase"/>
    <property type="match status" value="1"/>
</dbReference>
<feature type="binding site" evidence="15">
    <location>
        <position position="691"/>
    </location>
    <ligand>
        <name>ATP</name>
        <dbReference type="ChEBI" id="CHEBI:30616"/>
    </ligand>
</feature>
<dbReference type="InterPro" id="IPR008250">
    <property type="entry name" value="ATPase_P-typ_transduc_dom_A_sf"/>
</dbReference>
<evidence type="ECO:0000256" key="13">
    <source>
        <dbReference type="ARBA" id="ARBA00049128"/>
    </source>
</evidence>
<keyword evidence="7 15" id="KW-0067">ATP-binding</keyword>
<evidence type="ECO:0000256" key="14">
    <source>
        <dbReference type="PIRSR" id="PIRSR606539-1"/>
    </source>
</evidence>
<evidence type="ECO:0000259" key="21">
    <source>
        <dbReference type="Pfam" id="PF16212"/>
    </source>
</evidence>
<dbReference type="Gene3D" id="3.40.50.1000">
    <property type="entry name" value="HAD superfamily/HAD-like"/>
    <property type="match status" value="1"/>
</dbReference>
<name>A0A420YEC9_9PEZI</name>
<feature type="binding site" evidence="15">
    <location>
        <position position="490"/>
    </location>
    <ligand>
        <name>ATP</name>
        <dbReference type="ChEBI" id="CHEBI:30616"/>
    </ligand>
</feature>
<evidence type="ECO:0000256" key="18">
    <source>
        <dbReference type="SAM" id="MobiDB-lite"/>
    </source>
</evidence>
<feature type="compositionally biased region" description="Basic and acidic residues" evidence="18">
    <location>
        <begin position="1454"/>
        <end position="1471"/>
    </location>
</feature>
<reference evidence="22 23" key="1">
    <citation type="submission" date="2018-08" db="EMBL/GenBank/DDBJ databases">
        <title>Draft genome of the lignicolous fungus Coniochaeta pulveracea.</title>
        <authorList>
            <person name="Borstlap C.J."/>
            <person name="De Witt R.N."/>
            <person name="Botha A."/>
            <person name="Volschenk H."/>
        </authorList>
    </citation>
    <scope>NUCLEOTIDE SEQUENCE [LARGE SCALE GENOMIC DNA]</scope>
    <source>
        <strain evidence="22 23">CAB683</strain>
    </source>
</reference>
<feature type="binding site" evidence="15">
    <location>
        <position position="714"/>
    </location>
    <ligand>
        <name>ATP</name>
        <dbReference type="ChEBI" id="CHEBI:30616"/>
    </ligand>
</feature>
<dbReference type="Proteomes" id="UP000275385">
    <property type="component" value="Unassembled WGS sequence"/>
</dbReference>
<comment type="subcellular location">
    <subcellularLocation>
        <location evidence="2">Endomembrane system</location>
    </subcellularLocation>
    <subcellularLocation>
        <location evidence="1 17">Membrane</location>
        <topology evidence="1 17">Multi-pass membrane protein</topology>
    </subcellularLocation>
</comment>
<feature type="region of interest" description="Disordered" evidence="18">
    <location>
        <begin position="776"/>
        <end position="808"/>
    </location>
</feature>
<feature type="transmembrane region" description="Helical" evidence="17">
    <location>
        <begin position="1292"/>
        <end position="1309"/>
    </location>
</feature>
<evidence type="ECO:0000313" key="22">
    <source>
        <dbReference type="EMBL" id="RKU46253.1"/>
    </source>
</evidence>
<comment type="cofactor">
    <cofactor evidence="16">
        <name>Mg(2+)</name>
        <dbReference type="ChEBI" id="CHEBI:18420"/>
    </cofactor>
</comment>
<feature type="domain" description="P-type ATPase C-terminal" evidence="21">
    <location>
        <begin position="1117"/>
        <end position="1365"/>
    </location>
</feature>
<organism evidence="22 23">
    <name type="scientific">Coniochaeta pulveracea</name>
    <dbReference type="NCBI Taxonomy" id="177199"/>
    <lineage>
        <taxon>Eukaryota</taxon>
        <taxon>Fungi</taxon>
        <taxon>Dikarya</taxon>
        <taxon>Ascomycota</taxon>
        <taxon>Pezizomycotina</taxon>
        <taxon>Sordariomycetes</taxon>
        <taxon>Sordariomycetidae</taxon>
        <taxon>Coniochaetales</taxon>
        <taxon>Coniochaetaceae</taxon>
        <taxon>Coniochaeta</taxon>
    </lineage>
</organism>
<feature type="transmembrane region" description="Helical" evidence="17">
    <location>
        <begin position="1338"/>
        <end position="1358"/>
    </location>
</feature>